<accession>R3KAT3</accession>
<evidence type="ECO:0000313" key="2">
    <source>
        <dbReference type="Proteomes" id="UP000013638"/>
    </source>
</evidence>
<dbReference type="EMBL" id="ASDZ01000031">
    <property type="protein sequence ID" value="EOK10571.1"/>
    <property type="molecule type" value="Genomic_DNA"/>
</dbReference>
<dbReference type="AlphaFoldDB" id="R3KAT3"/>
<reference evidence="1 2" key="1">
    <citation type="submission" date="2013-02" db="EMBL/GenBank/DDBJ databases">
        <title>The Genome Sequence of Enterococcus faecalis ATCC_6055.</title>
        <authorList>
            <consortium name="The Broad Institute Genome Sequencing Platform"/>
            <consortium name="The Broad Institute Genome Sequencing Center for Infectious Disease"/>
            <person name="Earl A.M."/>
            <person name="Gilmore M.S."/>
            <person name="Lebreton F."/>
            <person name="Walker B."/>
            <person name="Young S.K."/>
            <person name="Zeng Q."/>
            <person name="Gargeya S."/>
            <person name="Fitzgerald M."/>
            <person name="Haas B."/>
            <person name="Abouelleil A."/>
            <person name="Alvarado L."/>
            <person name="Arachchi H.M."/>
            <person name="Berlin A.M."/>
            <person name="Chapman S.B."/>
            <person name="Dewar J."/>
            <person name="Goldberg J."/>
            <person name="Griggs A."/>
            <person name="Gujja S."/>
            <person name="Hansen M."/>
            <person name="Howarth C."/>
            <person name="Imamovic A."/>
            <person name="Larimer J."/>
            <person name="McCowan C."/>
            <person name="Murphy C."/>
            <person name="Neiman D."/>
            <person name="Pearson M."/>
            <person name="Priest M."/>
            <person name="Roberts A."/>
            <person name="Saif S."/>
            <person name="Shea T."/>
            <person name="Sisk P."/>
            <person name="Sykes S."/>
            <person name="Wortman J."/>
            <person name="Nusbaum C."/>
            <person name="Birren B."/>
        </authorList>
    </citation>
    <scope>NUCLEOTIDE SEQUENCE [LARGE SCALE GENOMIC DNA]</scope>
    <source>
        <strain evidence="1 2">ATCC 6055</strain>
    </source>
</reference>
<proteinExistence type="predicted"/>
<evidence type="ECO:0000313" key="1">
    <source>
        <dbReference type="EMBL" id="EOK10571.1"/>
    </source>
</evidence>
<protein>
    <submittedName>
        <fullName evidence="1">Uncharacterized protein</fullName>
    </submittedName>
</protein>
<sequence length="89" mass="10416">MPEIKVTFADGSTEVFHEDQTFTSIVKLKDKDNDVFYPSLSANYTLWRHHHDHLTPSFIELLANSEYFYDIEKPNIIYSSSSIVKFELL</sequence>
<dbReference type="RefSeq" id="WP_010829046.1">
    <property type="nucleotide sequence ID" value="NZ_KB944867.1"/>
</dbReference>
<dbReference type="Proteomes" id="UP000013638">
    <property type="component" value="Unassembled WGS sequence"/>
</dbReference>
<comment type="caution">
    <text evidence="1">The sequence shown here is derived from an EMBL/GenBank/DDBJ whole genome shotgun (WGS) entry which is preliminary data.</text>
</comment>
<name>R3KAT3_ENTFL</name>
<dbReference type="HOGENOM" id="CLU_2540985_0_0_9"/>
<gene>
    <name evidence="1" type="ORF">WOU_02538</name>
</gene>
<organism evidence="1 2">
    <name type="scientific">Enterococcus faecalis ATCC 6055</name>
    <dbReference type="NCBI Taxonomy" id="1169311"/>
    <lineage>
        <taxon>Bacteria</taxon>
        <taxon>Bacillati</taxon>
        <taxon>Bacillota</taxon>
        <taxon>Bacilli</taxon>
        <taxon>Lactobacillales</taxon>
        <taxon>Enterococcaceae</taxon>
        <taxon>Enterococcus</taxon>
    </lineage>
</organism>